<sequence>MEHLERYGIGIDAAKRKGDTMDSDLAEAVAKLKDIFTRRNIPTRFGKAQPAVVDELRNALRIPARYRAFLQAADPVDVETVTSVERVRFIPADRLIAEQVIGEEGWQKNWVVIARSAVRGDPYFLDISKLDAEGDCPVFSVTMGAHSYKPELYASSFEQFLRLLATNMEAAA</sequence>
<protein>
    <submittedName>
        <fullName evidence="2">SMI1/KNR4 family protein</fullName>
    </submittedName>
</protein>
<dbReference type="SUPFAM" id="SSF160631">
    <property type="entry name" value="SMI1/KNR4-like"/>
    <property type="match status" value="1"/>
</dbReference>
<dbReference type="Pfam" id="PF09346">
    <property type="entry name" value="SMI1_KNR4"/>
    <property type="match status" value="1"/>
</dbReference>
<keyword evidence="3" id="KW-1185">Reference proteome</keyword>
<comment type="caution">
    <text evidence="2">The sequence shown here is derived from an EMBL/GenBank/DDBJ whole genome shotgun (WGS) entry which is preliminary data.</text>
</comment>
<gene>
    <name evidence="2" type="ORF">POL25_29740</name>
</gene>
<name>A0ABT5E8Q0_9BACT</name>
<dbReference type="RefSeq" id="WP_272089627.1">
    <property type="nucleotide sequence ID" value="NZ_JAQNDL010000003.1"/>
</dbReference>
<organism evidence="2 3">
    <name type="scientific">Nannocystis bainbridge</name>
    <dbReference type="NCBI Taxonomy" id="2995303"/>
    <lineage>
        <taxon>Bacteria</taxon>
        <taxon>Pseudomonadati</taxon>
        <taxon>Myxococcota</taxon>
        <taxon>Polyangia</taxon>
        <taxon>Nannocystales</taxon>
        <taxon>Nannocystaceae</taxon>
        <taxon>Nannocystis</taxon>
    </lineage>
</organism>
<dbReference type="InterPro" id="IPR018958">
    <property type="entry name" value="Knr4/Smi1-like_dom"/>
</dbReference>
<proteinExistence type="predicted"/>
<feature type="domain" description="Knr4/Smi1-like" evidence="1">
    <location>
        <begin position="59"/>
        <end position="162"/>
    </location>
</feature>
<evidence type="ECO:0000313" key="3">
    <source>
        <dbReference type="Proteomes" id="UP001221686"/>
    </source>
</evidence>
<accession>A0ABT5E8Q0</accession>
<reference evidence="2 3" key="1">
    <citation type="submission" date="2022-11" db="EMBL/GenBank/DDBJ databases">
        <title>Minimal conservation of predation-associated metabolite biosynthetic gene clusters underscores biosynthetic potential of Myxococcota including descriptions for ten novel species: Archangium lansinium sp. nov., Myxococcus landrumus sp. nov., Nannocystis bai.</title>
        <authorList>
            <person name="Ahearne A."/>
            <person name="Stevens C."/>
            <person name="Dowd S."/>
        </authorList>
    </citation>
    <scope>NUCLEOTIDE SEQUENCE [LARGE SCALE GENOMIC DNA]</scope>
    <source>
        <strain evidence="2 3">BB15-2</strain>
    </source>
</reference>
<dbReference type="Proteomes" id="UP001221686">
    <property type="component" value="Unassembled WGS sequence"/>
</dbReference>
<dbReference type="InterPro" id="IPR037883">
    <property type="entry name" value="Knr4/Smi1-like_sf"/>
</dbReference>
<evidence type="ECO:0000259" key="1">
    <source>
        <dbReference type="Pfam" id="PF09346"/>
    </source>
</evidence>
<dbReference type="Gene3D" id="3.40.1580.10">
    <property type="entry name" value="SMI1/KNR4-like"/>
    <property type="match status" value="1"/>
</dbReference>
<evidence type="ECO:0000313" key="2">
    <source>
        <dbReference type="EMBL" id="MDC0721126.1"/>
    </source>
</evidence>
<dbReference type="EMBL" id="JAQNDL010000003">
    <property type="protein sequence ID" value="MDC0721126.1"/>
    <property type="molecule type" value="Genomic_DNA"/>
</dbReference>